<keyword evidence="6 8" id="KW-0627">Porphyrin biosynthesis</keyword>
<dbReference type="Gene3D" id="3.40.50.720">
    <property type="entry name" value="NAD(P)-binding Rossmann-like Domain"/>
    <property type="match status" value="1"/>
</dbReference>
<comment type="subunit">
    <text evidence="8">Homodimer.</text>
</comment>
<evidence type="ECO:0000256" key="9">
    <source>
        <dbReference type="RuleBase" id="RU000584"/>
    </source>
</evidence>
<reference evidence="14" key="1">
    <citation type="journal article" date="2019" name="Int. J. Syst. Evol. Microbiol.">
        <title>The Global Catalogue of Microorganisms (GCM) 10K type strain sequencing project: providing services to taxonomists for standard genome sequencing and annotation.</title>
        <authorList>
            <consortium name="The Broad Institute Genomics Platform"/>
            <consortium name="The Broad Institute Genome Sequencing Center for Infectious Disease"/>
            <person name="Wu L."/>
            <person name="Ma J."/>
        </authorList>
    </citation>
    <scope>NUCLEOTIDE SEQUENCE [LARGE SCALE GENOMIC DNA]</scope>
    <source>
        <strain evidence="14">CCM 2050</strain>
    </source>
</reference>
<comment type="miscellaneous">
    <text evidence="8">During catalysis, the active site Cys acts as a nucleophile attacking the alpha-carbonyl group of tRNA-bound glutamate with the formation of a thioester intermediate between enzyme and glutamate, and the concomitant release of tRNA(Glu). The thioester intermediate is finally reduced by direct hydride transfer from NADPH, to form the product GSA.</text>
</comment>
<dbReference type="NCBIfam" id="TIGR01035">
    <property type="entry name" value="hemA"/>
    <property type="match status" value="1"/>
</dbReference>
<feature type="site" description="Important for activity" evidence="8">
    <location>
        <position position="149"/>
    </location>
</feature>
<comment type="catalytic activity">
    <reaction evidence="7 8 9">
        <text>(S)-4-amino-5-oxopentanoate + tRNA(Glu) + NADP(+) = L-glutamyl-tRNA(Glu) + NADPH + H(+)</text>
        <dbReference type="Rhea" id="RHEA:12344"/>
        <dbReference type="Rhea" id="RHEA-COMP:9663"/>
        <dbReference type="Rhea" id="RHEA-COMP:9680"/>
        <dbReference type="ChEBI" id="CHEBI:15378"/>
        <dbReference type="ChEBI" id="CHEBI:57501"/>
        <dbReference type="ChEBI" id="CHEBI:57783"/>
        <dbReference type="ChEBI" id="CHEBI:58349"/>
        <dbReference type="ChEBI" id="CHEBI:78442"/>
        <dbReference type="ChEBI" id="CHEBI:78520"/>
        <dbReference type="EC" id="1.2.1.70"/>
    </reaction>
</comment>
<feature type="binding site" evidence="8">
    <location>
        <begin position="239"/>
        <end position="244"/>
    </location>
    <ligand>
        <name>NADP(+)</name>
        <dbReference type="ChEBI" id="CHEBI:58349"/>
    </ligand>
</feature>
<keyword evidence="5 8" id="KW-0560">Oxidoreductase</keyword>
<comment type="domain">
    <text evidence="8">Possesses an unusual extended V-shaped dimeric structure with each monomer consisting of three distinct domains arranged along a curved 'spinal' alpha-helix. The N-terminal catalytic domain specifically recognizes the glutamate moiety of the substrate. The second domain is the NADPH-binding domain, and the third C-terminal domain is responsible for dimerization.</text>
</comment>
<keyword evidence="4 8" id="KW-0521">NADP</keyword>
<comment type="caution">
    <text evidence="13">The sequence shown here is derived from an EMBL/GenBank/DDBJ whole genome shotgun (WGS) entry which is preliminary data.</text>
</comment>
<evidence type="ECO:0000256" key="2">
    <source>
        <dbReference type="ARBA" id="ARBA00005916"/>
    </source>
</evidence>
<dbReference type="Pfam" id="PF01488">
    <property type="entry name" value="Shikimate_DH"/>
    <property type="match status" value="1"/>
</dbReference>
<evidence type="ECO:0000256" key="3">
    <source>
        <dbReference type="ARBA" id="ARBA00012970"/>
    </source>
</evidence>
<feature type="active site" description="Nucleophile" evidence="8">
    <location>
        <position position="48"/>
    </location>
</feature>
<feature type="domain" description="Glutamyl-tRNA reductase N-terminal" evidence="12">
    <location>
        <begin position="6"/>
        <end position="206"/>
    </location>
</feature>
<dbReference type="Pfam" id="PF05201">
    <property type="entry name" value="GlutR_N"/>
    <property type="match status" value="1"/>
</dbReference>
<accession>A0ABW1WAM7</accession>
<sequence length="478" mass="52581">MRLVVIGVNHKTAPVALRERLALVGGDVNIALAQLQGFSDGSVIVSTCNRTEIYALVPESILLPNTSSKTSSSKTSSSNTSSPNSALSVVETAVIESGNTPNNSANLSSTIISAHILKIKTWLADFKQLSLNEIDPYLYVHRDTHALTHWLRVAAGLDSMILGEPQILGQIKRAVHLAQDQKALSNQLGWIVDQVFAAAKRVRNETQVGAQAVSLSYAAAKLVTQIFDDLPSRTLLVVAAGEMNRLVATHIAGLGVGRVIICNRNPERAEALAAELRNPNRRIEVRTLQELPQVLAEADIVSSCSGSMDILIDKTMTLRALKSRRYQPMLMIDLAVPRDIDSTVSRIDDVYLYSVDDLQHVIAGNIEQRRQAAVDAELLVSQLVVEMDRRFQVRQVGKDIKQYRARTHEQVNKLLQEAIAELQGDSANPEDIMIELTRRLTQSLTHAPSKLMRKAAREGDNELLDFVVSGLQDAHRNH</sequence>
<protein>
    <recommendedName>
        <fullName evidence="3 8">Glutamyl-tRNA reductase</fullName>
        <shortName evidence="8">GluTR</shortName>
        <ecNumber evidence="3 8">1.2.1.70</ecNumber>
    </recommendedName>
</protein>
<evidence type="ECO:0000256" key="1">
    <source>
        <dbReference type="ARBA" id="ARBA00005059"/>
    </source>
</evidence>
<evidence type="ECO:0000256" key="8">
    <source>
        <dbReference type="HAMAP-Rule" id="MF_00087"/>
    </source>
</evidence>
<comment type="similarity">
    <text evidence="2 8 9">Belongs to the glutamyl-tRNA reductase family.</text>
</comment>
<proteinExistence type="inferred from homology"/>
<dbReference type="InterPro" id="IPR006151">
    <property type="entry name" value="Shikm_DH/Glu-tRNA_Rdtase"/>
</dbReference>
<comment type="pathway">
    <text evidence="1 8 9">Porphyrin-containing compound metabolism; protoporphyrin-IX biosynthesis; 5-aminolevulinate from L-glutamyl-tRNA(Glu): step 1/2.</text>
</comment>
<dbReference type="InterPro" id="IPR036291">
    <property type="entry name" value="NAD(P)-bd_dom_sf"/>
</dbReference>
<evidence type="ECO:0000256" key="6">
    <source>
        <dbReference type="ARBA" id="ARBA00023244"/>
    </source>
</evidence>
<dbReference type="GO" id="GO:0008883">
    <property type="term" value="F:glutamyl-tRNA reductase activity"/>
    <property type="evidence" value="ECO:0007669"/>
    <property type="project" value="UniProtKB-EC"/>
</dbReference>
<evidence type="ECO:0000259" key="12">
    <source>
        <dbReference type="Pfam" id="PF05201"/>
    </source>
</evidence>
<evidence type="ECO:0000256" key="7">
    <source>
        <dbReference type="ARBA" id="ARBA00047464"/>
    </source>
</evidence>
<comment type="function">
    <text evidence="8">Catalyzes the NADPH-dependent reduction of glutamyl-tRNA(Glu) to glutamate 1-semialdehyde (GSA).</text>
</comment>
<dbReference type="SUPFAM" id="SSF69075">
    <property type="entry name" value="Glutamyl tRNA-reductase dimerization domain"/>
    <property type="match status" value="1"/>
</dbReference>
<dbReference type="SUPFAM" id="SSF69742">
    <property type="entry name" value="Glutamyl tRNA-reductase catalytic, N-terminal domain"/>
    <property type="match status" value="1"/>
</dbReference>
<dbReference type="HAMAP" id="MF_00087">
    <property type="entry name" value="Glu_tRNA_reductase"/>
    <property type="match status" value="1"/>
</dbReference>
<feature type="binding site" evidence="8">
    <location>
        <position position="159"/>
    </location>
    <ligand>
        <name>substrate</name>
    </ligand>
</feature>
<dbReference type="InterPro" id="IPR015895">
    <property type="entry name" value="4pyrrol_synth_GluRdtase_N"/>
</dbReference>
<organism evidence="13 14">
    <name type="scientific">Psychrobacter glacincola</name>
    <dbReference type="NCBI Taxonomy" id="56810"/>
    <lineage>
        <taxon>Bacteria</taxon>
        <taxon>Pseudomonadati</taxon>
        <taxon>Pseudomonadota</taxon>
        <taxon>Gammaproteobacteria</taxon>
        <taxon>Moraxellales</taxon>
        <taxon>Moraxellaceae</taxon>
        <taxon>Psychrobacter</taxon>
    </lineage>
</organism>
<gene>
    <name evidence="8 13" type="primary">hemA</name>
    <name evidence="13" type="ORF">ACFP58_11145</name>
</gene>
<evidence type="ECO:0000259" key="11">
    <source>
        <dbReference type="Pfam" id="PF01488"/>
    </source>
</evidence>
<dbReference type="CDD" id="cd05213">
    <property type="entry name" value="NAD_bind_Glutamyl_tRNA_reduct"/>
    <property type="match status" value="1"/>
</dbReference>
<dbReference type="SUPFAM" id="SSF51735">
    <property type="entry name" value="NAD(P)-binding Rossmann-fold domains"/>
    <property type="match status" value="1"/>
</dbReference>
<feature type="binding site" evidence="8">
    <location>
        <begin position="164"/>
        <end position="166"/>
    </location>
    <ligand>
        <name>substrate</name>
    </ligand>
</feature>
<dbReference type="PIRSF" id="PIRSF000445">
    <property type="entry name" value="4pyrrol_synth_GluRdtase"/>
    <property type="match status" value="1"/>
</dbReference>
<dbReference type="RefSeq" id="WP_201564167.1">
    <property type="nucleotide sequence ID" value="NZ_CAJGZK010000021.1"/>
</dbReference>
<dbReference type="InterPro" id="IPR015896">
    <property type="entry name" value="4pyrrol_synth_GluRdtase_dimer"/>
</dbReference>
<dbReference type="InterPro" id="IPR036453">
    <property type="entry name" value="GluRdtase_dimer_dom_sf"/>
</dbReference>
<evidence type="ECO:0000259" key="10">
    <source>
        <dbReference type="Pfam" id="PF00745"/>
    </source>
</evidence>
<dbReference type="PANTHER" id="PTHR43013:SF1">
    <property type="entry name" value="GLUTAMYL-TRNA REDUCTASE"/>
    <property type="match status" value="1"/>
</dbReference>
<keyword evidence="14" id="KW-1185">Reference proteome</keyword>
<dbReference type="EMBL" id="JBHSTZ010000033">
    <property type="protein sequence ID" value="MFC6382002.1"/>
    <property type="molecule type" value="Genomic_DNA"/>
</dbReference>
<feature type="domain" description="Quinate/shikimate 5-dehydrogenase/glutamyl-tRNA reductase" evidence="11">
    <location>
        <begin position="222"/>
        <end position="361"/>
    </location>
</feature>
<evidence type="ECO:0000313" key="13">
    <source>
        <dbReference type="EMBL" id="MFC6382002.1"/>
    </source>
</evidence>
<feature type="binding site" evidence="8">
    <location>
        <begin position="47"/>
        <end position="50"/>
    </location>
    <ligand>
        <name>substrate</name>
    </ligand>
</feature>
<evidence type="ECO:0000256" key="5">
    <source>
        <dbReference type="ARBA" id="ARBA00023002"/>
    </source>
</evidence>
<dbReference type="Pfam" id="PF00745">
    <property type="entry name" value="GlutR_dimer"/>
    <property type="match status" value="1"/>
</dbReference>
<feature type="domain" description="Tetrapyrrole biosynthesis glutamyl-tRNA reductase dimerisation" evidence="10">
    <location>
        <begin position="376"/>
        <end position="466"/>
    </location>
</feature>
<dbReference type="Proteomes" id="UP001596264">
    <property type="component" value="Unassembled WGS sequence"/>
</dbReference>
<feature type="binding site" evidence="8">
    <location>
        <position position="170"/>
    </location>
    <ligand>
        <name>substrate</name>
    </ligand>
</feature>
<name>A0ABW1WAM7_9GAMM</name>
<dbReference type="PANTHER" id="PTHR43013">
    <property type="entry name" value="GLUTAMYL-TRNA REDUCTASE"/>
    <property type="match status" value="1"/>
</dbReference>
<evidence type="ECO:0000256" key="4">
    <source>
        <dbReference type="ARBA" id="ARBA00022857"/>
    </source>
</evidence>
<evidence type="ECO:0000313" key="14">
    <source>
        <dbReference type="Proteomes" id="UP001596264"/>
    </source>
</evidence>
<dbReference type="EC" id="1.2.1.70" evidence="3 8"/>
<dbReference type="InterPro" id="IPR036343">
    <property type="entry name" value="GluRdtase_N_sf"/>
</dbReference>
<dbReference type="Gene3D" id="3.30.460.30">
    <property type="entry name" value="Glutamyl-tRNA reductase, N-terminal domain"/>
    <property type="match status" value="1"/>
</dbReference>
<dbReference type="InterPro" id="IPR000343">
    <property type="entry name" value="4pyrrol_synth_GluRdtase"/>
</dbReference>